<dbReference type="EMBL" id="FOMB01000018">
    <property type="protein sequence ID" value="SFD03716.1"/>
    <property type="molecule type" value="Genomic_DNA"/>
</dbReference>
<evidence type="ECO:0000256" key="2">
    <source>
        <dbReference type="SAM" id="Phobius"/>
    </source>
</evidence>
<name>A0A1I1P215_9HYPH</name>
<keyword evidence="2" id="KW-1133">Transmembrane helix</keyword>
<evidence type="ECO:0000256" key="1">
    <source>
        <dbReference type="SAM" id="MobiDB-lite"/>
    </source>
</evidence>
<proteinExistence type="predicted"/>
<keyword evidence="2" id="KW-0812">Transmembrane</keyword>
<dbReference type="InterPro" id="IPR021273">
    <property type="entry name" value="DUF2852"/>
</dbReference>
<keyword evidence="2" id="KW-0472">Membrane</keyword>
<organism evidence="3 4">
    <name type="scientific">Devosia psychrophila</name>
    <dbReference type="NCBI Taxonomy" id="728005"/>
    <lineage>
        <taxon>Bacteria</taxon>
        <taxon>Pseudomonadati</taxon>
        <taxon>Pseudomonadota</taxon>
        <taxon>Alphaproteobacteria</taxon>
        <taxon>Hyphomicrobiales</taxon>
        <taxon>Devosiaceae</taxon>
        <taxon>Devosia</taxon>
    </lineage>
</organism>
<feature type="compositionally biased region" description="Basic and acidic residues" evidence="1">
    <location>
        <begin position="145"/>
        <end position="156"/>
    </location>
</feature>
<protein>
    <recommendedName>
        <fullName evidence="5">DUF2852 domain-containing protein</fullName>
    </recommendedName>
</protein>
<feature type="compositionally biased region" description="Low complexity" evidence="1">
    <location>
        <begin position="169"/>
        <end position="180"/>
    </location>
</feature>
<dbReference type="Proteomes" id="UP000182258">
    <property type="component" value="Unassembled WGS sequence"/>
</dbReference>
<reference evidence="3 4" key="1">
    <citation type="submission" date="2016-10" db="EMBL/GenBank/DDBJ databases">
        <authorList>
            <person name="de Groot N.N."/>
        </authorList>
    </citation>
    <scope>NUCLEOTIDE SEQUENCE [LARGE SCALE GENOMIC DNA]</scope>
    <source>
        <strain evidence="3 4">CGMCC 1.10210</strain>
    </source>
</reference>
<feature type="region of interest" description="Disordered" evidence="1">
    <location>
        <begin position="145"/>
        <end position="180"/>
    </location>
</feature>
<evidence type="ECO:0000313" key="3">
    <source>
        <dbReference type="EMBL" id="SFD03716.1"/>
    </source>
</evidence>
<evidence type="ECO:0008006" key="5">
    <source>
        <dbReference type="Google" id="ProtNLM"/>
    </source>
</evidence>
<dbReference type="STRING" id="728005.SAMN04488059_11840"/>
<accession>A0A1I1P215</accession>
<sequence length="180" mass="20939">MILPRHGPRIAHRDWENETEMNTAIIKPQWSPLTIALMVLGFITFPPLGFIVLGYILWGEKFGGSQEKAQAYWNKGRSWVSSNKGNHRNWNKQRSYGMNTSGNAAFDDYRAEQLKRLDEERARLDAEIDAFHDYMANLNKAKDREEFDRFMNERRGSRQGYDQPKPTDNGEQNNNWGNNG</sequence>
<dbReference type="Pfam" id="PF11014">
    <property type="entry name" value="DUF2852"/>
    <property type="match status" value="1"/>
</dbReference>
<dbReference type="AlphaFoldDB" id="A0A1I1P215"/>
<feature type="transmembrane region" description="Helical" evidence="2">
    <location>
        <begin position="35"/>
        <end position="58"/>
    </location>
</feature>
<evidence type="ECO:0000313" key="4">
    <source>
        <dbReference type="Proteomes" id="UP000182258"/>
    </source>
</evidence>
<gene>
    <name evidence="3" type="ORF">SAMN04488059_11840</name>
</gene>